<dbReference type="EMBL" id="JAQMWT010000508">
    <property type="protein sequence ID" value="KAJ8600501.1"/>
    <property type="molecule type" value="Genomic_DNA"/>
</dbReference>
<evidence type="ECO:0000256" key="2">
    <source>
        <dbReference type="SAM" id="SignalP"/>
    </source>
</evidence>
<feature type="transmembrane region" description="Helical" evidence="1">
    <location>
        <begin position="142"/>
        <end position="162"/>
    </location>
</feature>
<feature type="chain" id="PRO_5042007178" evidence="2">
    <location>
        <begin position="20"/>
        <end position="163"/>
    </location>
</feature>
<protein>
    <submittedName>
        <fullName evidence="3">Uncharacterized protein</fullName>
    </submittedName>
</protein>
<organism evidence="3 4">
    <name type="scientific">Chrysophaeum taylorii</name>
    <dbReference type="NCBI Taxonomy" id="2483200"/>
    <lineage>
        <taxon>Eukaryota</taxon>
        <taxon>Sar</taxon>
        <taxon>Stramenopiles</taxon>
        <taxon>Ochrophyta</taxon>
        <taxon>Pelagophyceae</taxon>
        <taxon>Pelagomonadales</taxon>
        <taxon>Pelagomonadaceae</taxon>
        <taxon>Chrysophaeum</taxon>
    </lineage>
</organism>
<keyword evidence="4" id="KW-1185">Reference proteome</keyword>
<reference evidence="3" key="1">
    <citation type="submission" date="2023-01" db="EMBL/GenBank/DDBJ databases">
        <title>Metagenome sequencing of chrysophaentin producing Chrysophaeum taylorii.</title>
        <authorList>
            <person name="Davison J."/>
            <person name="Bewley C."/>
        </authorList>
    </citation>
    <scope>NUCLEOTIDE SEQUENCE</scope>
    <source>
        <strain evidence="3">NIES-1699</strain>
    </source>
</reference>
<keyword evidence="1" id="KW-0812">Transmembrane</keyword>
<sequence>MRRRTAALLYTLLFGIATGETTPKVEDNYPIGALKCYYTLKRGTNGGSEEMQSIICPEGQDKYCMKQEIDGLDRTQCGQTEYFGDEYYPDPIKKCLFRKCSSECVEGTDQEVYTELIEEFRESPYTRRTFCCKEDYCNSAAGVRPAALITAVASLGATWLLLR</sequence>
<gene>
    <name evidence="3" type="ORF">CTAYLR_010072</name>
</gene>
<keyword evidence="1" id="KW-0472">Membrane</keyword>
<proteinExistence type="predicted"/>
<evidence type="ECO:0000313" key="3">
    <source>
        <dbReference type="EMBL" id="KAJ8600501.1"/>
    </source>
</evidence>
<dbReference type="Proteomes" id="UP001230188">
    <property type="component" value="Unassembled WGS sequence"/>
</dbReference>
<accession>A0AAD7U934</accession>
<evidence type="ECO:0000256" key="1">
    <source>
        <dbReference type="SAM" id="Phobius"/>
    </source>
</evidence>
<keyword evidence="1" id="KW-1133">Transmembrane helix</keyword>
<evidence type="ECO:0000313" key="4">
    <source>
        <dbReference type="Proteomes" id="UP001230188"/>
    </source>
</evidence>
<feature type="signal peptide" evidence="2">
    <location>
        <begin position="1"/>
        <end position="19"/>
    </location>
</feature>
<comment type="caution">
    <text evidence="3">The sequence shown here is derived from an EMBL/GenBank/DDBJ whole genome shotgun (WGS) entry which is preliminary data.</text>
</comment>
<keyword evidence="2" id="KW-0732">Signal</keyword>
<name>A0AAD7U934_9STRA</name>
<dbReference type="AlphaFoldDB" id="A0AAD7U934"/>